<proteinExistence type="predicted"/>
<organism evidence="11 12">
    <name type="scientific">ssRNA phage SRR6960507_12</name>
    <dbReference type="NCBI Taxonomy" id="2786510"/>
    <lineage>
        <taxon>Viruses</taxon>
        <taxon>Riboviria</taxon>
        <taxon>Orthornavirae</taxon>
        <taxon>Lenarviricota</taxon>
        <taxon>Leviviricetes</taxon>
        <taxon>Timlovirales</taxon>
        <taxon>Steitzviridae</taxon>
        <taxon>Gulmivirus</taxon>
        <taxon>Gulmivirus asiovicinum</taxon>
    </lineage>
</organism>
<evidence type="ECO:0000313" key="11">
    <source>
        <dbReference type="EMBL" id="DAD52254.1"/>
    </source>
</evidence>
<keyword evidence="9" id="KW-0479">Metal-binding</keyword>
<comment type="cofactor">
    <cofactor evidence="9">
        <name>Mg(2+)</name>
        <dbReference type="ChEBI" id="CHEBI:18420"/>
    </cofactor>
    <text evidence="9">Binds 2 Mg(2+) per subunit.</text>
</comment>
<dbReference type="GeneID" id="80400155"/>
<dbReference type="InterPro" id="IPR007096">
    <property type="entry name" value="RNA-dir_Rpol_cat_phage"/>
</dbReference>
<dbReference type="GO" id="GO:0046872">
    <property type="term" value="F:metal ion binding"/>
    <property type="evidence" value="ECO:0007669"/>
    <property type="project" value="UniProtKB-KW"/>
</dbReference>
<evidence type="ECO:0000256" key="3">
    <source>
        <dbReference type="ARBA" id="ARBA00022679"/>
    </source>
</evidence>
<evidence type="ECO:0000313" key="12">
    <source>
        <dbReference type="Proteomes" id="UP000682385"/>
    </source>
</evidence>
<evidence type="ECO:0000256" key="1">
    <source>
        <dbReference type="ARBA" id="ARBA00012494"/>
    </source>
</evidence>
<dbReference type="GO" id="GO:0000166">
    <property type="term" value="F:nucleotide binding"/>
    <property type="evidence" value="ECO:0007669"/>
    <property type="project" value="UniProtKB-KW"/>
</dbReference>
<feature type="binding site" evidence="9">
    <location>
        <position position="455"/>
    </location>
    <ligand>
        <name>Mg(2+)</name>
        <dbReference type="ChEBI" id="CHEBI:18420"/>
        <label>2</label>
    </ligand>
</feature>
<protein>
    <recommendedName>
        <fullName evidence="1">RNA-directed RNA polymerase</fullName>
        <ecNumber evidence="1">2.7.7.48</ecNumber>
    </recommendedName>
    <alternativeName>
        <fullName evidence="7">RNA replicase beta chain</fullName>
    </alternativeName>
</protein>
<comment type="catalytic activity">
    <reaction evidence="8">
        <text>RNA(n) + a ribonucleoside 5'-triphosphate = RNA(n+1) + diphosphate</text>
        <dbReference type="Rhea" id="RHEA:21248"/>
        <dbReference type="Rhea" id="RHEA-COMP:14527"/>
        <dbReference type="Rhea" id="RHEA-COMP:17342"/>
        <dbReference type="ChEBI" id="CHEBI:33019"/>
        <dbReference type="ChEBI" id="CHEBI:61557"/>
        <dbReference type="ChEBI" id="CHEBI:140395"/>
        <dbReference type="EC" id="2.7.7.48"/>
    </reaction>
</comment>
<evidence type="ECO:0000256" key="4">
    <source>
        <dbReference type="ARBA" id="ARBA00022695"/>
    </source>
</evidence>
<evidence type="ECO:0000259" key="10">
    <source>
        <dbReference type="PROSITE" id="PS50522"/>
    </source>
</evidence>
<evidence type="ECO:0000256" key="2">
    <source>
        <dbReference type="ARBA" id="ARBA00022484"/>
    </source>
</evidence>
<keyword evidence="6" id="KW-0693">Viral RNA replication</keyword>
<keyword evidence="5" id="KW-0547">Nucleotide-binding</keyword>
<keyword evidence="2 11" id="KW-0696">RNA-directed RNA polymerase</keyword>
<accession>A0A8S5L3A0</accession>
<feature type="domain" description="RdRp catalytic" evidence="10">
    <location>
        <begin position="343"/>
        <end position="487"/>
    </location>
</feature>
<dbReference type="RefSeq" id="YP_010770662.1">
    <property type="nucleotide sequence ID" value="NC_074354.1"/>
</dbReference>
<evidence type="ECO:0000256" key="7">
    <source>
        <dbReference type="ARBA" id="ARBA00030248"/>
    </source>
</evidence>
<keyword evidence="3" id="KW-0808">Transferase</keyword>
<dbReference type="InterPro" id="IPR005093">
    <property type="entry name" value="RNArep_beta"/>
</dbReference>
<evidence type="ECO:0000256" key="8">
    <source>
        <dbReference type="ARBA" id="ARBA00048744"/>
    </source>
</evidence>
<dbReference type="GO" id="GO:0003968">
    <property type="term" value="F:RNA-directed RNA polymerase activity"/>
    <property type="evidence" value="ECO:0007669"/>
    <property type="project" value="UniProtKB-KW"/>
</dbReference>
<dbReference type="KEGG" id="vg:80400155"/>
<evidence type="ECO:0000256" key="9">
    <source>
        <dbReference type="PIRSR" id="PIRSR605093-1"/>
    </source>
</evidence>
<keyword evidence="4" id="KW-0548">Nucleotidyltransferase</keyword>
<name>A0A8S5L3A0_9VIRU</name>
<reference evidence="11" key="1">
    <citation type="submission" date="2020-09" db="EMBL/GenBank/DDBJ databases">
        <title>Leviviricetes taxonomy.</title>
        <authorList>
            <person name="Stockdale S.R."/>
            <person name="Callanan J."/>
            <person name="Adriaenssens E.M."/>
            <person name="Kuhn J.H."/>
            <person name="Rumnieks J."/>
            <person name="Shkoporov A."/>
            <person name="Draper L.A."/>
            <person name="Ross P."/>
            <person name="Hill C."/>
        </authorList>
    </citation>
    <scope>NUCLEOTIDE SEQUENCE</scope>
</reference>
<keyword evidence="12" id="KW-1185">Reference proteome</keyword>
<sequence>MTKSLDYDFVGLFKSILMDVSGYHPDDHDMWDKDLESLAHLSRTRGMPIFTMDLPALGKLLDSSLDRGSLSLSGNLTATIQGTKIPRLFQGLWSRLFEDDGVLKCDIDPNDVLFLRTLLYVGKNYRAECSPRYLFEATKEFYYVEAHLPCSDPFWDDHGSHIDDNFGRLADLRIQRYVDALRNEESGVLIGPGSIDRRADALCDSIQREADKIAGTLGWFDPDEWNFKHGPGAVSDLKRGEFKYDFPNWNPRLESVFPYDRFGTSQYGLLDRLQPDGIDLPFVEGHSKLIAVPKTQKGPRLIAAEPTCNQWAQQCVRDYLYSRVAATYLSEVIRFNDQTANQEYARLGSLNGKYATIDLKSASDRLSTQLVQRVFRRNLPLMEALRACRTRYIRNDLDKKLPSLHKLRKFSTQGSALTFPVQSLVFTAIALGVGKYLEPHRTTQDLCKDVRVFGDDIIVPVGWVDDTVEALEGFYLKVNASKSFWKGSFRESCGADMWKGYDVTPPHVSLMGDKSNPVAVASNVAVSNNFHRKGFWNAASWIKTSGMPGLIPVVDHASGMFGFISFSGAQVPQRTRWNKKLQRYEVYVTTVHVATDHVKQDTSGAMLQYFTEDPAAYIDYRSGVAVGGVPVIRHAWVDVSEFD</sequence>
<keyword evidence="9" id="KW-0460">Magnesium</keyword>
<feature type="binding site" evidence="9">
    <location>
        <position position="358"/>
    </location>
    <ligand>
        <name>Mg(2+)</name>
        <dbReference type="ChEBI" id="CHEBI:18420"/>
        <label>2</label>
    </ligand>
</feature>
<evidence type="ECO:0000256" key="6">
    <source>
        <dbReference type="ARBA" id="ARBA00022953"/>
    </source>
</evidence>
<dbReference type="Proteomes" id="UP000682385">
    <property type="component" value="Segment"/>
</dbReference>
<evidence type="ECO:0000256" key="5">
    <source>
        <dbReference type="ARBA" id="ARBA00022741"/>
    </source>
</evidence>
<feature type="binding site" evidence="9">
    <location>
        <position position="456"/>
    </location>
    <ligand>
        <name>Mg(2+)</name>
        <dbReference type="ChEBI" id="CHEBI:18420"/>
        <label>2</label>
    </ligand>
</feature>
<gene>
    <name evidence="11" type="primary">SRR6960507_12_3</name>
</gene>
<dbReference type="EC" id="2.7.7.48" evidence="1"/>
<dbReference type="EMBL" id="BK014048">
    <property type="protein sequence ID" value="DAD52254.1"/>
    <property type="molecule type" value="Genomic_RNA"/>
</dbReference>
<dbReference type="PROSITE" id="PS50522">
    <property type="entry name" value="RDRP_PHAGE"/>
    <property type="match status" value="1"/>
</dbReference>
<dbReference type="GO" id="GO:0039694">
    <property type="term" value="P:viral RNA genome replication"/>
    <property type="evidence" value="ECO:0007669"/>
    <property type="project" value="InterPro"/>
</dbReference>
<dbReference type="Pfam" id="PF03431">
    <property type="entry name" value="RNA_replicase_B"/>
    <property type="match status" value="1"/>
</dbReference>